<evidence type="ECO:0000256" key="9">
    <source>
        <dbReference type="RuleBase" id="RU000405"/>
    </source>
</evidence>
<dbReference type="InterPro" id="IPR018297">
    <property type="entry name" value="A/G_cyclase_CS"/>
</dbReference>
<evidence type="ECO:0000259" key="13">
    <source>
        <dbReference type="PROSITE" id="PS50011"/>
    </source>
</evidence>
<dbReference type="Pfam" id="PF07714">
    <property type="entry name" value="PK_Tyr_Ser-Thr"/>
    <property type="match status" value="2"/>
</dbReference>
<dbReference type="InterPro" id="IPR001828">
    <property type="entry name" value="ANF_lig-bd_rcpt"/>
</dbReference>
<evidence type="ECO:0000256" key="2">
    <source>
        <dbReference type="ARBA" id="ARBA00012202"/>
    </source>
</evidence>
<dbReference type="InterPro" id="IPR001245">
    <property type="entry name" value="Ser-Thr/Tyr_kinase_cat_dom"/>
</dbReference>
<sequence length="1442" mass="163217">MGMLRLGRTKQVYSANMFSLASTFWRKHIRDMKVHCRTFWTSSSNGLLFFFTLSIVTTCATATEMYENTGMACRTNQRHPYNNSATPVNLSLMTPIDINLAFLTNLENHGKGKLFGGAFFLAVDHLNDEARNKSIPVTFTRIFRDTKNLEAVAMREMAELYCNRTVDAFIGPDAYCNSAGLMSTAYNIPYMTFDCQDHQNSTGRHLMVNTETLMAYVSSSVIAVMSKYSWTSCWLISGTDMKWAATSQKFKLSAEMNNITINGEKQVDANNKFNSFNKHNSPYAKIIKETRYSTRVYVFLGVHESLLLFIRKLREILVDKRGQYAVIAVDDSKVDYKLEYFYLTGKEAAKLGYIKAEKKRELAEAFQNVLLVWPETKVLNEETFEVQVYERNTKPPINLVTPPTILKTKPRIPRQAYQLYDATMIYGRTVMKLMETRGDPKNASQIITHIRCAEHESIKGSPVFIHENGESEGNYIVLGMTPLTPGSLPKLEVVGNFNSVDSRVSNRYITRPGVSIAWVDSKIPVSNPDCGFNNQGCSDDESITKWEIGLVVFSVFIVICFVVLYLIIRHYRYERKLERLAWKIERDEIQMLNAGQFREMMTPARPRKKDSYSGNQFTAMLLSHDSNPDMVSDNIYGPHSDVPVGVYRGTTVVVKQLTRKHVELTRALKKQFQQRKELTHENLNRFIGACIEPPQVFIITQYCPKRSLQDILRDDNSPLDDMFITSLVQDLIRGMAFIHESDFGFHGNLKSSNCLVDSRWTLKVSDFGLTALGSPPHAMFEDEPFFRELLWTAPELLPFKRNQHSHHNSHHNHNHHHHNHHQSQLHQKQKQQQHGSQKGDVFSFGIILYELYGKSGPWGQIKMTCREIIERLMSETAPVLRPDTSSFSCSSDVIDLIHSCWDDDPDLRPDFKCSIRSRFKPIQQGYLKSNIIDNMLAMMEKYATNLEAVVAERTEQLRLEKRMTENLLLRMLPRSVAEKLKRGQPVEPEQFEQVSIYFSDIVGFTELSAESTPMEVVDLLNDLYTCFDSIIEEFDVYKVETIGDAYMVVSGLPIRNGDRHAGEIASMSLLLLEGIKSKRFKIRGTNENLLKIRIGIHSGPCCAGVVGLKMPRYCLFGDTVNTANRLESTGEALKIHCSAECKNILDKLGGYNLEERGYTEMKGKGSLLTYFLHSEDQQHRYRRISRYKRMGSDTRCVSASNLDYSGKIYSLSQCGLTPLQQLQLQQQHASGKHQILARDSVGNERSSGQSNSSVISSCSEPVEMPSAQIKHTRNALVNPQQPSSHLVRPQSDQYKDLPPLTIPDNSDTGSVGFSPPSSPNDFSPSTLPRATAPRYRNSYMSPIAEDPGGHGELSPLEKTVSFPDTTLHDSLCETDGLLTSEQQANIHMNCMPARRSLSSRSALGGPRRAKTDWGDGIGEEGEAEVLMFPVEIENGISPETVL</sequence>
<dbReference type="PANTHER" id="PTHR11920">
    <property type="entry name" value="GUANYLYL CYCLASE"/>
    <property type="match status" value="1"/>
</dbReference>
<dbReference type="SUPFAM" id="SSF56112">
    <property type="entry name" value="Protein kinase-like (PK-like)"/>
    <property type="match status" value="1"/>
</dbReference>
<dbReference type="Proteomes" id="UP000694888">
    <property type="component" value="Unplaced"/>
</dbReference>
<feature type="compositionally biased region" description="Polar residues" evidence="11">
    <location>
        <begin position="1275"/>
        <end position="1284"/>
    </location>
</feature>
<dbReference type="Gene3D" id="6.10.250.780">
    <property type="match status" value="1"/>
</dbReference>
<evidence type="ECO:0000259" key="14">
    <source>
        <dbReference type="PROSITE" id="PS50125"/>
    </source>
</evidence>
<name>A0ABM1VR74_APLCA</name>
<feature type="transmembrane region" description="Helical" evidence="12">
    <location>
        <begin position="548"/>
        <end position="568"/>
    </location>
</feature>
<protein>
    <recommendedName>
        <fullName evidence="2 10">Guanylate cyclase</fullName>
        <ecNumber evidence="2 10">4.6.1.2</ecNumber>
    </recommendedName>
</protein>
<dbReference type="InterPro" id="IPR028082">
    <property type="entry name" value="Peripla_BP_I"/>
</dbReference>
<dbReference type="InterPro" id="IPR001054">
    <property type="entry name" value="A/G_cyclase"/>
</dbReference>
<accession>A0ABM1VR74</accession>
<evidence type="ECO:0000313" key="15">
    <source>
        <dbReference type="Proteomes" id="UP000694888"/>
    </source>
</evidence>
<dbReference type="Pfam" id="PF00211">
    <property type="entry name" value="Guanylate_cyc"/>
    <property type="match status" value="1"/>
</dbReference>
<dbReference type="SUPFAM" id="SSF53822">
    <property type="entry name" value="Periplasmic binding protein-like I"/>
    <property type="match status" value="1"/>
</dbReference>
<dbReference type="SMART" id="SM00044">
    <property type="entry name" value="CYCc"/>
    <property type="match status" value="1"/>
</dbReference>
<evidence type="ECO:0000256" key="1">
    <source>
        <dbReference type="ARBA" id="ARBA00004479"/>
    </source>
</evidence>
<evidence type="ECO:0000256" key="12">
    <source>
        <dbReference type="SAM" id="Phobius"/>
    </source>
</evidence>
<dbReference type="PROSITE" id="PS00452">
    <property type="entry name" value="GUANYLATE_CYCLASE_1"/>
    <property type="match status" value="1"/>
</dbReference>
<dbReference type="PANTHER" id="PTHR11920:SF501">
    <property type="entry name" value="GUANYLATE CYCLASE 32E"/>
    <property type="match status" value="1"/>
</dbReference>
<comment type="catalytic activity">
    <reaction evidence="10">
        <text>GTP = 3',5'-cyclic GMP + diphosphate</text>
        <dbReference type="Rhea" id="RHEA:13665"/>
        <dbReference type="ChEBI" id="CHEBI:33019"/>
        <dbReference type="ChEBI" id="CHEBI:37565"/>
        <dbReference type="ChEBI" id="CHEBI:57746"/>
        <dbReference type="EC" id="4.6.1.2"/>
    </reaction>
</comment>
<dbReference type="InterPro" id="IPR011009">
    <property type="entry name" value="Kinase-like_dom_sf"/>
</dbReference>
<keyword evidence="4" id="KW-0547">Nucleotide-binding</keyword>
<dbReference type="PROSITE" id="PS50011">
    <property type="entry name" value="PROTEIN_KINASE_DOM"/>
    <property type="match status" value="1"/>
</dbReference>
<dbReference type="RefSeq" id="XP_035824916.1">
    <property type="nucleotide sequence ID" value="XM_035969023.1"/>
</dbReference>
<dbReference type="InterPro" id="IPR000719">
    <property type="entry name" value="Prot_kinase_dom"/>
</dbReference>
<feature type="compositionally biased region" description="Basic residues" evidence="11">
    <location>
        <begin position="802"/>
        <end position="831"/>
    </location>
</feature>
<keyword evidence="5 12" id="KW-1133">Transmembrane helix</keyword>
<feature type="domain" description="Protein kinase" evidence="13">
    <location>
        <begin position="586"/>
        <end position="927"/>
    </location>
</feature>
<keyword evidence="7 9" id="KW-0456">Lyase</keyword>
<organism evidence="15 16">
    <name type="scientific">Aplysia californica</name>
    <name type="common">California sea hare</name>
    <dbReference type="NCBI Taxonomy" id="6500"/>
    <lineage>
        <taxon>Eukaryota</taxon>
        <taxon>Metazoa</taxon>
        <taxon>Spiralia</taxon>
        <taxon>Lophotrochozoa</taxon>
        <taxon>Mollusca</taxon>
        <taxon>Gastropoda</taxon>
        <taxon>Heterobranchia</taxon>
        <taxon>Euthyneura</taxon>
        <taxon>Tectipleura</taxon>
        <taxon>Aplysiida</taxon>
        <taxon>Aplysioidea</taxon>
        <taxon>Aplysiidae</taxon>
        <taxon>Aplysia</taxon>
    </lineage>
</organism>
<evidence type="ECO:0000256" key="8">
    <source>
        <dbReference type="ARBA" id="ARBA00023293"/>
    </source>
</evidence>
<gene>
    <name evidence="16" type="primary">LOC101857781</name>
</gene>
<evidence type="ECO:0000256" key="4">
    <source>
        <dbReference type="ARBA" id="ARBA00022741"/>
    </source>
</evidence>
<proteinExistence type="inferred from homology"/>
<dbReference type="InterPro" id="IPR050401">
    <property type="entry name" value="Cyclic_nucleotide_synthase"/>
</dbReference>
<reference evidence="16" key="1">
    <citation type="submission" date="2025-08" db="UniProtKB">
        <authorList>
            <consortium name="RefSeq"/>
        </authorList>
    </citation>
    <scope>IDENTIFICATION</scope>
</reference>
<feature type="domain" description="Guanylate cyclase" evidence="14">
    <location>
        <begin position="995"/>
        <end position="1127"/>
    </location>
</feature>
<keyword evidence="8 10" id="KW-0141">cGMP biosynthesis</keyword>
<dbReference type="GeneID" id="101857781"/>
<dbReference type="Gene3D" id="3.30.70.1230">
    <property type="entry name" value="Nucleotide cyclase"/>
    <property type="match status" value="1"/>
</dbReference>
<dbReference type="SUPFAM" id="SSF55073">
    <property type="entry name" value="Nucleotide cyclase"/>
    <property type="match status" value="1"/>
</dbReference>
<dbReference type="Gene3D" id="1.10.510.10">
    <property type="entry name" value="Transferase(Phosphotransferase) domain 1"/>
    <property type="match status" value="1"/>
</dbReference>
<dbReference type="EC" id="4.6.1.2" evidence="2 10"/>
<feature type="compositionally biased region" description="Low complexity" evidence="11">
    <location>
        <begin position="1246"/>
        <end position="1259"/>
    </location>
</feature>
<evidence type="ECO:0000313" key="16">
    <source>
        <dbReference type="RefSeq" id="XP_035824916.1"/>
    </source>
</evidence>
<feature type="compositionally biased region" description="Low complexity" evidence="11">
    <location>
        <begin position="1313"/>
        <end position="1325"/>
    </location>
</feature>
<dbReference type="CDD" id="cd07302">
    <property type="entry name" value="CHD"/>
    <property type="match status" value="1"/>
</dbReference>
<evidence type="ECO:0000256" key="11">
    <source>
        <dbReference type="SAM" id="MobiDB-lite"/>
    </source>
</evidence>
<evidence type="ECO:0000256" key="7">
    <source>
        <dbReference type="ARBA" id="ARBA00023239"/>
    </source>
</evidence>
<dbReference type="Gene3D" id="3.40.50.2300">
    <property type="match status" value="2"/>
</dbReference>
<evidence type="ECO:0000256" key="6">
    <source>
        <dbReference type="ARBA" id="ARBA00023136"/>
    </source>
</evidence>
<dbReference type="Pfam" id="PF01094">
    <property type="entry name" value="ANF_receptor"/>
    <property type="match status" value="1"/>
</dbReference>
<keyword evidence="3 12" id="KW-0812">Transmembrane</keyword>
<comment type="subcellular location">
    <subcellularLocation>
        <location evidence="1">Membrane</location>
        <topology evidence="1">Single-pass type I membrane protein</topology>
    </subcellularLocation>
</comment>
<dbReference type="PROSITE" id="PS50125">
    <property type="entry name" value="GUANYLATE_CYCLASE_2"/>
    <property type="match status" value="1"/>
</dbReference>
<dbReference type="InterPro" id="IPR029787">
    <property type="entry name" value="Nucleotide_cyclase"/>
</dbReference>
<evidence type="ECO:0000256" key="5">
    <source>
        <dbReference type="ARBA" id="ARBA00022989"/>
    </source>
</evidence>
<evidence type="ECO:0000256" key="3">
    <source>
        <dbReference type="ARBA" id="ARBA00022692"/>
    </source>
</evidence>
<feature type="region of interest" description="Disordered" evidence="11">
    <location>
        <begin position="802"/>
        <end position="834"/>
    </location>
</feature>
<keyword evidence="6 12" id="KW-0472">Membrane</keyword>
<comment type="similarity">
    <text evidence="9">Belongs to the adenylyl cyclase class-4/guanylyl cyclase family.</text>
</comment>
<feature type="region of interest" description="Disordered" evidence="11">
    <location>
        <begin position="1240"/>
        <end position="1332"/>
    </location>
</feature>
<evidence type="ECO:0000256" key="10">
    <source>
        <dbReference type="RuleBase" id="RU003431"/>
    </source>
</evidence>
<keyword evidence="15" id="KW-1185">Reference proteome</keyword>